<accession>A0EJ81</accession>
<dbReference type="InterPro" id="IPR000989">
    <property type="entry name" value="Rep"/>
</dbReference>
<dbReference type="GO" id="GO:0006260">
    <property type="term" value="P:DNA replication"/>
    <property type="evidence" value="ECO:0007669"/>
    <property type="project" value="UniProtKB-KW"/>
</dbReference>
<keyword evidence="2" id="KW-0235">DNA replication</keyword>
<keyword evidence="3" id="KW-0614">Plasmid</keyword>
<dbReference type="Pfam" id="PF01446">
    <property type="entry name" value="Rep_1"/>
    <property type="match status" value="1"/>
</dbReference>
<proteinExistence type="inferred from homology"/>
<dbReference type="EMBL" id="DQ103758">
    <property type="protein sequence ID" value="AAZ30037.2"/>
    <property type="molecule type" value="Genomic_DNA"/>
</dbReference>
<reference evidence="3" key="1">
    <citation type="journal article" date="2007" name="Plasmid">
        <title>Characterization of plasmid pASV479 from Bifidobacterium pseudolongum subsp. globosum and its use for expression vector construction.</title>
        <authorList>
            <person name="Sangrador-Vegas A."/>
            <person name="Stanton C."/>
            <person name="van Sinderen D."/>
            <person name="Fitzgerald G.F."/>
            <person name="Ross R.P."/>
        </authorList>
    </citation>
    <scope>NUCLEOTIDE SEQUENCE</scope>
    <source>
        <plasmid evidence="3">pASV479</plasmid>
    </source>
</reference>
<dbReference type="GO" id="GO:0003677">
    <property type="term" value="F:DNA binding"/>
    <property type="evidence" value="ECO:0007669"/>
    <property type="project" value="InterPro"/>
</dbReference>
<protein>
    <submittedName>
        <fullName evidence="3">Replication protein</fullName>
    </submittedName>
</protein>
<sequence>MMIRWHGGESKGFDPLSLPRCAKCGMSVKSAVGISTNGKRSAFSGVMRCGSIWACPVCSGIIRTARADEVSKMVERNASGALVFGTLTVRHHAGMPLQMLLDAVMAGWQKMVTGSPWKRMRQRYGVQGYVRATEVTYSRGNGWHPHIHFIMPLDAPLSGEEAQALRTWLIDRWRSMVMRVAKKYGDWDIRPDDAHGIDLQVKHDYKACEKAAEYITKWQADKGMAELGMEIARGDVKGGRAAGSINPFQLLDEGMLGLSDSQRDALWHEYYAATMRRRCITWSRGLRERYEVEEVEDEDLVTAEDKPEELVEYVAPRRVYERLRKTAPALLADVLEAAERCDWAFVDSVLHGVHLTDAQQDMLADGEAHMFDFLPKRE</sequence>
<evidence type="ECO:0000256" key="2">
    <source>
        <dbReference type="ARBA" id="ARBA00022705"/>
    </source>
</evidence>
<name>A0EJ81_9BIFI</name>
<organism evidence="3">
    <name type="scientific">Bifidobacterium pseudolongum subsp. globosum</name>
    <dbReference type="NCBI Taxonomy" id="1690"/>
    <lineage>
        <taxon>Bacteria</taxon>
        <taxon>Bacillati</taxon>
        <taxon>Actinomycetota</taxon>
        <taxon>Actinomycetes</taxon>
        <taxon>Bifidobacteriales</taxon>
        <taxon>Bifidobacteriaceae</taxon>
        <taxon>Bifidobacterium</taxon>
    </lineage>
</organism>
<geneLocation type="plasmid" evidence="3">
    <name>pASV479</name>
</geneLocation>
<evidence type="ECO:0000256" key="1">
    <source>
        <dbReference type="ARBA" id="ARBA00008909"/>
    </source>
</evidence>
<evidence type="ECO:0000313" key="3">
    <source>
        <dbReference type="EMBL" id="AAZ30037.2"/>
    </source>
</evidence>
<dbReference type="AlphaFoldDB" id="A0EJ81"/>
<comment type="similarity">
    <text evidence="1">Belongs to the Gram-positive plasmids replication protein type 1 family.</text>
</comment>